<dbReference type="OrthoDB" id="2737573at2759"/>
<keyword evidence="2" id="KW-1185">Reference proteome</keyword>
<proteinExistence type="predicted"/>
<evidence type="ECO:0000313" key="2">
    <source>
        <dbReference type="Proteomes" id="UP000292702"/>
    </source>
</evidence>
<dbReference type="AlphaFoldDB" id="A0A4R0RX75"/>
<organism evidence="1 2">
    <name type="scientific">Steccherinum ochraceum</name>
    <dbReference type="NCBI Taxonomy" id="92696"/>
    <lineage>
        <taxon>Eukaryota</taxon>
        <taxon>Fungi</taxon>
        <taxon>Dikarya</taxon>
        <taxon>Basidiomycota</taxon>
        <taxon>Agaricomycotina</taxon>
        <taxon>Agaricomycetes</taxon>
        <taxon>Polyporales</taxon>
        <taxon>Steccherinaceae</taxon>
        <taxon>Steccherinum</taxon>
    </lineage>
</organism>
<protein>
    <submittedName>
        <fullName evidence="1">Uncharacterized protein</fullName>
    </submittedName>
</protein>
<gene>
    <name evidence="1" type="ORF">EIP91_009982</name>
</gene>
<accession>A0A4R0RX75</accession>
<dbReference type="STRING" id="92696.A0A4R0RX75"/>
<dbReference type="Proteomes" id="UP000292702">
    <property type="component" value="Unassembled WGS sequence"/>
</dbReference>
<sequence length="219" mass="25937">MSRNRVWTEETIREWIQRREAYVERQTGRPLAQIRASEDPKDVKLLDTILKGEKNVLYKRSHETDTKTLAWEIQKHPFVAYPAPIAGTLHLSHHLRETNGLSKIQFREGDDLNAAVFAFYNTTTPPDYPGYNYVTTDGLISKRNDYLGPAPYVAGYQFAFDSNDCYVEWWDAYLREKWTGTRRWEHEPYWDETVHGWVLKRRGWFGVYLDDTEYVGYKE</sequence>
<name>A0A4R0RX75_9APHY</name>
<reference evidence="1 2" key="1">
    <citation type="submission" date="2018-11" db="EMBL/GenBank/DDBJ databases">
        <title>Genome assembly of Steccherinum ochraceum LE-BIN_3174, the white-rot fungus of the Steccherinaceae family (The Residual Polyporoid clade, Polyporales, Basidiomycota).</title>
        <authorList>
            <person name="Fedorova T.V."/>
            <person name="Glazunova O.A."/>
            <person name="Landesman E.O."/>
            <person name="Moiseenko K.V."/>
            <person name="Psurtseva N.V."/>
            <person name="Savinova O.S."/>
            <person name="Shakhova N.V."/>
            <person name="Tyazhelova T.V."/>
            <person name="Vasina D.V."/>
        </authorList>
    </citation>
    <scope>NUCLEOTIDE SEQUENCE [LARGE SCALE GENOMIC DNA]</scope>
    <source>
        <strain evidence="1 2">LE-BIN_3174</strain>
    </source>
</reference>
<comment type="caution">
    <text evidence="1">The sequence shown here is derived from an EMBL/GenBank/DDBJ whole genome shotgun (WGS) entry which is preliminary data.</text>
</comment>
<evidence type="ECO:0000313" key="1">
    <source>
        <dbReference type="EMBL" id="TCD68698.1"/>
    </source>
</evidence>
<dbReference type="EMBL" id="RWJN01000059">
    <property type="protein sequence ID" value="TCD68698.1"/>
    <property type="molecule type" value="Genomic_DNA"/>
</dbReference>